<sequence>MSLPMRFPGTRKKQEDVAYSAVEVDPNGSNVNILHPQPSVPGWPTAPRRVSIAWVWLVGDLVLLLMPIAFIVLAALAYQLDGKPISAHGKRIGDMILLGPTLFPLAFAALGGRSLKKIALWKAQRGTTLGVLEHLIGSQSLVSAVGHAYTLRELNILTLGLLILWALSPLGGQSTLRLLYETNSTVSEVSTVFHSDVNARSRFPDEPYNEDMVNRVNAVLLTSLTTIDMLEYSSLDTWSHPKIPRIESLEQEAKRNGTDIRWYDVEEQVNQTYASLTGVDILNLSEGADANFSIPYEYMYFDCQMRPSTNQSVSMTEQMKYLAGLNNSTRLQSGGTFPYQVNSTSGFTIMERGFFIYGISDGVTVEKLLYGSQILSGSIYLFECSMNSVLLEANLICESSTCTTARLRRRLTPRANRNATHLPYDVVNDGYTFKYFITDLAEIGGKTSNFKSNPIDDYIYGVTPWDQNEFGFAPMHNWTEYIGAPQKEADMSRRLTKLLNTYWDASRWPMAITRNDPFGKVSLNATTGAPPESLTMDSTEAVITHRVRIYRANVPWVVSLVLCSSVLFLLGLASFIFAFMITAPDIFDYVSSFTRDNAFVKGPEGGSALDGATRARLLSGLRVQVGDVRPGEEEGYIALRSVEGREDEVAGRVKKGRMYL</sequence>
<organism evidence="2 3">
    <name type="scientific">Decorospora gaudefroyi</name>
    <dbReference type="NCBI Taxonomy" id="184978"/>
    <lineage>
        <taxon>Eukaryota</taxon>
        <taxon>Fungi</taxon>
        <taxon>Dikarya</taxon>
        <taxon>Ascomycota</taxon>
        <taxon>Pezizomycotina</taxon>
        <taxon>Dothideomycetes</taxon>
        <taxon>Pleosporomycetidae</taxon>
        <taxon>Pleosporales</taxon>
        <taxon>Pleosporineae</taxon>
        <taxon>Pleosporaceae</taxon>
        <taxon>Decorospora</taxon>
    </lineage>
</organism>
<protein>
    <submittedName>
        <fullName evidence="2">Uncharacterized protein</fullName>
    </submittedName>
</protein>
<dbReference type="OrthoDB" id="3692311at2759"/>
<feature type="transmembrane region" description="Helical" evidence="1">
    <location>
        <begin position="92"/>
        <end position="112"/>
    </location>
</feature>
<evidence type="ECO:0000256" key="1">
    <source>
        <dbReference type="SAM" id="Phobius"/>
    </source>
</evidence>
<feature type="transmembrane region" description="Helical" evidence="1">
    <location>
        <begin position="53"/>
        <end position="80"/>
    </location>
</feature>
<proteinExistence type="predicted"/>
<keyword evidence="1" id="KW-1133">Transmembrane helix</keyword>
<feature type="transmembrane region" description="Helical" evidence="1">
    <location>
        <begin position="556"/>
        <end position="581"/>
    </location>
</feature>
<dbReference type="AlphaFoldDB" id="A0A6A5KIN3"/>
<keyword evidence="1" id="KW-0812">Transmembrane</keyword>
<dbReference type="Proteomes" id="UP000800040">
    <property type="component" value="Unassembled WGS sequence"/>
</dbReference>
<evidence type="ECO:0000313" key="2">
    <source>
        <dbReference type="EMBL" id="KAF1835356.1"/>
    </source>
</evidence>
<reference evidence="2" key="1">
    <citation type="submission" date="2020-01" db="EMBL/GenBank/DDBJ databases">
        <authorList>
            <consortium name="DOE Joint Genome Institute"/>
            <person name="Haridas S."/>
            <person name="Albert R."/>
            <person name="Binder M."/>
            <person name="Bloem J."/>
            <person name="Labutti K."/>
            <person name="Salamov A."/>
            <person name="Andreopoulos B."/>
            <person name="Baker S.E."/>
            <person name="Barry K."/>
            <person name="Bills G."/>
            <person name="Bluhm B.H."/>
            <person name="Cannon C."/>
            <person name="Castanera R."/>
            <person name="Culley D.E."/>
            <person name="Daum C."/>
            <person name="Ezra D."/>
            <person name="Gonzalez J.B."/>
            <person name="Henrissat B."/>
            <person name="Kuo A."/>
            <person name="Liang C."/>
            <person name="Lipzen A."/>
            <person name="Lutzoni F."/>
            <person name="Magnuson J."/>
            <person name="Mondo S."/>
            <person name="Nolan M."/>
            <person name="Ohm R."/>
            <person name="Pangilinan J."/>
            <person name="Park H.-J."/>
            <person name="Ramirez L."/>
            <person name="Alfaro M."/>
            <person name="Sun H."/>
            <person name="Tritt A."/>
            <person name="Yoshinaga Y."/>
            <person name="Zwiers L.-H."/>
            <person name="Turgeon B.G."/>
            <person name="Goodwin S.B."/>
            <person name="Spatafora J.W."/>
            <person name="Crous P.W."/>
            <person name="Grigoriev I.V."/>
        </authorList>
    </citation>
    <scope>NUCLEOTIDE SEQUENCE</scope>
    <source>
        <strain evidence="2">P77</strain>
    </source>
</reference>
<dbReference type="EMBL" id="ML975288">
    <property type="protein sequence ID" value="KAF1835356.1"/>
    <property type="molecule type" value="Genomic_DNA"/>
</dbReference>
<name>A0A6A5KIN3_9PLEO</name>
<evidence type="ECO:0000313" key="3">
    <source>
        <dbReference type="Proteomes" id="UP000800040"/>
    </source>
</evidence>
<keyword evidence="1" id="KW-0472">Membrane</keyword>
<gene>
    <name evidence="2" type="ORF">BDW02DRAFT_290196</name>
</gene>
<accession>A0A6A5KIN3</accession>
<keyword evidence="3" id="KW-1185">Reference proteome</keyword>